<proteinExistence type="predicted"/>
<feature type="domain" description="DUF6884" evidence="1">
    <location>
        <begin position="4"/>
        <end position="108"/>
    </location>
</feature>
<dbReference type="Proteomes" id="UP000533641">
    <property type="component" value="Unassembled WGS sequence"/>
</dbReference>
<dbReference type="RefSeq" id="WP_183927278.1">
    <property type="nucleotide sequence ID" value="NZ_JACIGM010000009.1"/>
</dbReference>
<accession>A0A7W6WFZ3</accession>
<gene>
    <name evidence="2" type="ORF">GGE12_004222</name>
</gene>
<reference evidence="2 3" key="1">
    <citation type="submission" date="2020-08" db="EMBL/GenBank/DDBJ databases">
        <title>Genomic Encyclopedia of Type Strains, Phase IV (KMG-V): Genome sequencing to study the core and pangenomes of soil and plant-associated prokaryotes.</title>
        <authorList>
            <person name="Whitman W."/>
        </authorList>
    </citation>
    <scope>NUCLEOTIDE SEQUENCE [LARGE SCALE GENOMIC DNA]</scope>
    <source>
        <strain evidence="2 3">SEMIA 402</strain>
    </source>
</reference>
<dbReference type="EMBL" id="JACIGM010000009">
    <property type="protein sequence ID" value="MBB4276425.1"/>
    <property type="molecule type" value="Genomic_DNA"/>
</dbReference>
<dbReference type="Pfam" id="PF21818">
    <property type="entry name" value="DUF6884"/>
    <property type="match status" value="1"/>
</dbReference>
<protein>
    <recommendedName>
        <fullName evidence="1">DUF6884 domain-containing protein</fullName>
    </recommendedName>
</protein>
<sequence length="142" mass="15960">MRRISLVMCSRSKRPARSAARDLYNSPRYLRDRAAAEATRDDWLILSGKYGLVDPDCVIEPYDFDLNAASPLAKFFLRVRIGTQLLRLVGLTSPLRVELYAEGAYRVCSIAALYWLGFRLYPTQGKSGASATLIRAKIVRGE</sequence>
<dbReference type="AlphaFoldDB" id="A0A7W6WFZ3"/>
<evidence type="ECO:0000259" key="1">
    <source>
        <dbReference type="Pfam" id="PF21818"/>
    </source>
</evidence>
<dbReference type="InterPro" id="IPR049251">
    <property type="entry name" value="DUF6884"/>
</dbReference>
<evidence type="ECO:0000313" key="2">
    <source>
        <dbReference type="EMBL" id="MBB4276425.1"/>
    </source>
</evidence>
<evidence type="ECO:0000313" key="3">
    <source>
        <dbReference type="Proteomes" id="UP000533641"/>
    </source>
</evidence>
<organism evidence="2 3">
    <name type="scientific">Rhizobium mongolense</name>
    <dbReference type="NCBI Taxonomy" id="57676"/>
    <lineage>
        <taxon>Bacteria</taxon>
        <taxon>Pseudomonadati</taxon>
        <taxon>Pseudomonadota</taxon>
        <taxon>Alphaproteobacteria</taxon>
        <taxon>Hyphomicrobiales</taxon>
        <taxon>Rhizobiaceae</taxon>
        <taxon>Rhizobium/Agrobacterium group</taxon>
        <taxon>Rhizobium</taxon>
    </lineage>
</organism>
<comment type="caution">
    <text evidence="2">The sequence shown here is derived from an EMBL/GenBank/DDBJ whole genome shotgun (WGS) entry which is preliminary data.</text>
</comment>
<name>A0A7W6WFZ3_9HYPH</name>